<accession>A0A7J6YBC8</accession>
<dbReference type="Gene3D" id="2.130.10.10">
    <property type="entry name" value="YVTN repeat-like/Quinoprotein amine dehydrogenase"/>
    <property type="match status" value="1"/>
</dbReference>
<evidence type="ECO:0000313" key="3">
    <source>
        <dbReference type="EMBL" id="KAF5223999.1"/>
    </source>
</evidence>
<dbReference type="VEuPathDB" id="TriTrypDB:ECC02_002894"/>
<feature type="region of interest" description="Disordered" evidence="2">
    <location>
        <begin position="1"/>
        <end position="25"/>
    </location>
</feature>
<comment type="caution">
    <text evidence="3">The sequence shown here is derived from an EMBL/GenBank/DDBJ whole genome shotgun (WGS) entry which is preliminary data.</text>
</comment>
<name>A0A7J6YBC8_TRYCR</name>
<proteinExistence type="predicted"/>
<dbReference type="InterPro" id="IPR001680">
    <property type="entry name" value="WD40_rpt"/>
</dbReference>
<evidence type="ECO:0000256" key="2">
    <source>
        <dbReference type="SAM" id="MobiDB-lite"/>
    </source>
</evidence>
<dbReference type="VEuPathDB" id="TriTrypDB:BCY84_12973"/>
<protein>
    <recommendedName>
        <fullName evidence="5">Guanine nucleotide-binding protein subunit beta-like protein</fullName>
    </recommendedName>
</protein>
<dbReference type="SUPFAM" id="SSF50978">
    <property type="entry name" value="WD40 repeat-like"/>
    <property type="match status" value="1"/>
</dbReference>
<reference evidence="3 4" key="1">
    <citation type="journal article" date="2019" name="Genome Biol. Evol.">
        <title>Nanopore Sequencing Significantly Improves Genome Assembly of the Protozoan Parasite Trypanosoma cruzi.</title>
        <authorList>
            <person name="Diaz-Viraque F."/>
            <person name="Pita S."/>
            <person name="Greif G."/>
            <person name="de Souza R.C.M."/>
            <person name="Iraola G."/>
            <person name="Robello C."/>
        </authorList>
    </citation>
    <scope>NUCLEOTIDE SEQUENCE [LARGE SCALE GENOMIC DNA]</scope>
    <source>
        <strain evidence="3 4">Berenice</strain>
    </source>
</reference>
<dbReference type="InterPro" id="IPR036322">
    <property type="entry name" value="WD40_repeat_dom_sf"/>
</dbReference>
<dbReference type="SMART" id="SM00320">
    <property type="entry name" value="WD40"/>
    <property type="match status" value="5"/>
</dbReference>
<dbReference type="Proteomes" id="UP000583944">
    <property type="component" value="Unassembled WGS sequence"/>
</dbReference>
<dbReference type="Pfam" id="PF00400">
    <property type="entry name" value="WD40"/>
    <property type="match status" value="1"/>
</dbReference>
<dbReference type="PANTHER" id="PTHR44489">
    <property type="match status" value="1"/>
</dbReference>
<dbReference type="InterPro" id="IPR015943">
    <property type="entry name" value="WD40/YVTN_repeat-like_dom_sf"/>
</dbReference>
<dbReference type="InterPro" id="IPR044715">
    <property type="entry name" value="WDR86-like"/>
</dbReference>
<dbReference type="AlphaFoldDB" id="A0A7J6YBC8"/>
<feature type="coiled-coil region" evidence="1">
    <location>
        <begin position="549"/>
        <end position="618"/>
    </location>
</feature>
<dbReference type="EMBL" id="JABDHM010000015">
    <property type="protein sequence ID" value="KAF5223999.1"/>
    <property type="molecule type" value="Genomic_DNA"/>
</dbReference>
<gene>
    <name evidence="3" type="ORF">ECC02_002894</name>
</gene>
<keyword evidence="1" id="KW-0175">Coiled coil</keyword>
<sequence length="644" mass="71446">MSRSCSPQRVKNGLGQKDRHRGPQSPTRCLLLHSFEECGDLPVTCVTDGSISPGPYGQLQDVIPFYGNKKGNVKAFQFWNGRTIATAGQRKMASVTALLLIPGRSLLWCGDEKGVVTVFRLPAKEGWIHGELFFWDGTLCGADHPASVTCFAADGNNFVYSGSADGTIFSWSMGDSFKFAGKVGQHTGELAQMVLVCDDYLVSVGSASAMVHVWPLGKKRVGQEPFALKGHLGGVLSCLYVGKWCGGGGLLWSAGEDCFIHVWDVNNPVHFGCRINCRDAENGEMMDDHTLFGVREEEEEVRAGLAESLGREDDSLQVNSLRLLVGHKEPVVALSAASGILFSCDTSGLILAWNPERYWLLHAFTVPRGERLIQSPSNVLADRGKSVLVEAVRGAHCLGFIEGFCWIIDTARGPRCIYMPSHTSMKKLLCNGNTDASPFSGERAVSTAFMHLKETFTHDTVSLFVQYIEFHAEVFVHAAAVLLQWDMPPQCGSCSLGSIAQTFLPGGPNKRCGQTVSALMPRSPCERCAEMHDLQTARRAVEDERGLFAAQRQKEEERWRMERQSLNEEAIRLEERAEALDRLQTTLLEKERRQEYIVKEHEELLRSLKKRDRDRERQLARVSTELAFLRLKYADWGGVKESGV</sequence>
<dbReference type="PANTHER" id="PTHR44489:SF11">
    <property type="entry name" value="WD REPEAT DOMAIN 86"/>
    <property type="match status" value="1"/>
</dbReference>
<evidence type="ECO:0000256" key="1">
    <source>
        <dbReference type="SAM" id="Coils"/>
    </source>
</evidence>
<evidence type="ECO:0008006" key="5">
    <source>
        <dbReference type="Google" id="ProtNLM"/>
    </source>
</evidence>
<organism evidence="3 4">
    <name type="scientific">Trypanosoma cruzi</name>
    <dbReference type="NCBI Taxonomy" id="5693"/>
    <lineage>
        <taxon>Eukaryota</taxon>
        <taxon>Discoba</taxon>
        <taxon>Euglenozoa</taxon>
        <taxon>Kinetoplastea</taxon>
        <taxon>Metakinetoplastina</taxon>
        <taxon>Trypanosomatida</taxon>
        <taxon>Trypanosomatidae</taxon>
        <taxon>Trypanosoma</taxon>
        <taxon>Schizotrypanum</taxon>
    </lineage>
</organism>
<evidence type="ECO:0000313" key="4">
    <source>
        <dbReference type="Proteomes" id="UP000583944"/>
    </source>
</evidence>